<dbReference type="AlphaFoldDB" id="A0A5S4VY56"/>
<dbReference type="Gene3D" id="1.10.10.10">
    <property type="entry name" value="Winged helix-like DNA-binding domain superfamily/Winged helix DNA-binding domain"/>
    <property type="match status" value="1"/>
</dbReference>
<name>A0A5S4VY56_9BRAD</name>
<evidence type="ECO:0000313" key="4">
    <source>
        <dbReference type="Proteomes" id="UP000324853"/>
    </source>
</evidence>
<dbReference type="InterPro" id="IPR055247">
    <property type="entry name" value="InsJ-like_HTH"/>
</dbReference>
<accession>A0A5S4VY56</accession>
<evidence type="ECO:0000313" key="3">
    <source>
        <dbReference type="EMBL" id="TYL70270.1"/>
    </source>
</evidence>
<keyword evidence="4" id="KW-1185">Reference proteome</keyword>
<dbReference type="Pfam" id="PF13518">
    <property type="entry name" value="HTH_28"/>
    <property type="match status" value="1"/>
</dbReference>
<dbReference type="EMBL" id="VSSR01000142">
    <property type="protein sequence ID" value="TYL70270.1"/>
    <property type="molecule type" value="Genomic_DNA"/>
</dbReference>
<dbReference type="Proteomes" id="UP000324853">
    <property type="component" value="Unassembled WGS sequence"/>
</dbReference>
<dbReference type="InterPro" id="IPR036388">
    <property type="entry name" value="WH-like_DNA-bd_sf"/>
</dbReference>
<dbReference type="InterPro" id="IPR010921">
    <property type="entry name" value="Trp_repressor/repl_initiator"/>
</dbReference>
<comment type="caution">
    <text evidence="3">The sequence shown here is derived from an EMBL/GenBank/DDBJ whole genome shotgun (WGS) entry which is preliminary data.</text>
</comment>
<sequence>MVQSVIQGGLSNADAAFQFNTTPKTVGKWGKRFRAEGVEGLRDQSSRPRRQPRARSSRRCAGSATPASKSQAKRTVRHHAEDGPSF</sequence>
<dbReference type="GO" id="GO:0043565">
    <property type="term" value="F:sequence-specific DNA binding"/>
    <property type="evidence" value="ECO:0007669"/>
    <property type="project" value="InterPro"/>
</dbReference>
<protein>
    <submittedName>
        <fullName evidence="3">Helix-turn-helix domain-containing protein</fullName>
    </submittedName>
</protein>
<gene>
    <name evidence="3" type="ORF">FXB38_41925</name>
</gene>
<proteinExistence type="predicted"/>
<feature type="compositionally biased region" description="Basic residues" evidence="1">
    <location>
        <begin position="47"/>
        <end position="58"/>
    </location>
</feature>
<dbReference type="RefSeq" id="WP_148756692.1">
    <property type="nucleotide sequence ID" value="NZ_VSSR01000142.1"/>
</dbReference>
<feature type="region of interest" description="Disordered" evidence="1">
    <location>
        <begin position="37"/>
        <end position="86"/>
    </location>
</feature>
<feature type="compositionally biased region" description="Basic and acidic residues" evidence="1">
    <location>
        <begin position="37"/>
        <end position="46"/>
    </location>
</feature>
<organism evidence="3 4">
    <name type="scientific">Bradyrhizobium cytisi</name>
    <dbReference type="NCBI Taxonomy" id="515489"/>
    <lineage>
        <taxon>Bacteria</taxon>
        <taxon>Pseudomonadati</taxon>
        <taxon>Pseudomonadota</taxon>
        <taxon>Alphaproteobacteria</taxon>
        <taxon>Hyphomicrobiales</taxon>
        <taxon>Nitrobacteraceae</taxon>
        <taxon>Bradyrhizobium</taxon>
    </lineage>
</organism>
<feature type="domain" description="Insertion element IS150 protein InsJ-like helix-turn-helix" evidence="2">
    <location>
        <begin position="1"/>
        <end position="49"/>
    </location>
</feature>
<dbReference type="OrthoDB" id="9803878at2"/>
<evidence type="ECO:0000256" key="1">
    <source>
        <dbReference type="SAM" id="MobiDB-lite"/>
    </source>
</evidence>
<reference evidence="3 4" key="1">
    <citation type="submission" date="2019-08" db="EMBL/GenBank/DDBJ databases">
        <title>Bradyrhizobium hipponensis sp. nov., a rhizobium isolated from a Lupinus angustifolius root nodule in Tunisia.</title>
        <authorList>
            <person name="Off K."/>
            <person name="Rejili M."/>
            <person name="Mars M."/>
            <person name="Brachmann A."/>
            <person name="Marin M."/>
        </authorList>
    </citation>
    <scope>NUCLEOTIDE SEQUENCE [LARGE SCALE GENOMIC DNA]</scope>
    <source>
        <strain evidence="3 4">CTAW11</strain>
    </source>
</reference>
<dbReference type="SUPFAM" id="SSF48295">
    <property type="entry name" value="TrpR-like"/>
    <property type="match status" value="1"/>
</dbReference>
<evidence type="ECO:0000259" key="2">
    <source>
        <dbReference type="Pfam" id="PF13518"/>
    </source>
</evidence>